<feature type="domain" description="Lunapark zinc ribbon" evidence="3">
    <location>
        <begin position="139"/>
        <end position="194"/>
    </location>
</feature>
<feature type="compositionally biased region" description="Basic and acidic residues" evidence="2">
    <location>
        <begin position="38"/>
        <end position="57"/>
    </location>
</feature>
<keyword evidence="1" id="KW-0479">Metal-binding</keyword>
<dbReference type="InterPro" id="IPR019273">
    <property type="entry name" value="Lunapark_Znf"/>
</dbReference>
<protein>
    <recommendedName>
        <fullName evidence="1">Endoplasmic reticulum junction formation protein lunapark</fullName>
    </recommendedName>
</protein>
<dbReference type="AlphaFoldDB" id="A0AAW0FHR0"/>
<sequence>MILVSTPIGSYGKRESLLENLKEKRGKKIDELKKITNYTRTHELLDKYGDEKPKEQAKPPIGQPALPPAHPAPPTNPLINVPASPTNPSNTPTPNTPNTSNHDGPDTFEGPTTPNPSEGLNIAPVKPVSSPAPQSRTLQDRILDYIIGSENNESIENRFALICSKCYHHNGLAPPGSSNPQEIVYICPYCGLINGDASKKEETIRPVQEIEEPITETGIDNEHEPSHNPVDLLKK</sequence>
<feature type="region of interest" description="Disordered" evidence="2">
    <location>
        <begin position="38"/>
        <end position="135"/>
    </location>
</feature>
<comment type="domain">
    <text evidence="1">The C4-type zinc finger motif is necessary both for its ER three-way tubular junction localization and formation.</text>
</comment>
<dbReference type="PANTHER" id="PTHR22166">
    <property type="entry name" value="ENDOPLASMIC RETICULUM JUNCTION FORMATION PROTEIN LUNAPARK"/>
    <property type="match status" value="1"/>
</dbReference>
<keyword evidence="1" id="KW-0863">Zinc-finger</keyword>
<evidence type="ECO:0000256" key="2">
    <source>
        <dbReference type="SAM" id="MobiDB-lite"/>
    </source>
</evidence>
<comment type="caution">
    <text evidence="4">The sequence shown here is derived from an EMBL/GenBank/DDBJ whole genome shotgun (WGS) entry which is preliminary data.</text>
</comment>
<gene>
    <name evidence="4" type="ORF">QCA50_016218</name>
</gene>
<keyword evidence="1" id="KW-0256">Endoplasmic reticulum</keyword>
<comment type="subcellular location">
    <subcellularLocation>
        <location evidence="1">Endoplasmic reticulum membrane</location>
        <topology evidence="1">Multi-pass membrane protein</topology>
    </subcellularLocation>
</comment>
<feature type="compositionally biased region" description="Low complexity" evidence="2">
    <location>
        <begin position="84"/>
        <end position="101"/>
    </location>
</feature>
<dbReference type="GO" id="GO:0098826">
    <property type="term" value="C:endoplasmic reticulum tubular network membrane"/>
    <property type="evidence" value="ECO:0007669"/>
    <property type="project" value="UniProtKB-UniRule"/>
</dbReference>
<dbReference type="GO" id="GO:0008270">
    <property type="term" value="F:zinc ion binding"/>
    <property type="evidence" value="ECO:0007669"/>
    <property type="project" value="UniProtKB-KW"/>
</dbReference>
<evidence type="ECO:0000256" key="1">
    <source>
        <dbReference type="RuleBase" id="RU367073"/>
    </source>
</evidence>
<dbReference type="EMBL" id="JASBNA010000047">
    <property type="protein sequence ID" value="KAK7680653.1"/>
    <property type="molecule type" value="Genomic_DNA"/>
</dbReference>
<dbReference type="InterPro" id="IPR040115">
    <property type="entry name" value="Lnp"/>
</dbReference>
<dbReference type="PANTHER" id="PTHR22166:SF12">
    <property type="entry name" value="ENDOPLASMIC RETICULUM JUNCTION FORMATION PROTEIN LUNAPARK"/>
    <property type="match status" value="1"/>
</dbReference>
<comment type="function">
    <text evidence="1">Plays a role in determining ER morphology.</text>
</comment>
<evidence type="ECO:0000313" key="5">
    <source>
        <dbReference type="Proteomes" id="UP001385951"/>
    </source>
</evidence>
<reference evidence="4 5" key="1">
    <citation type="submission" date="2022-09" db="EMBL/GenBank/DDBJ databases">
        <authorList>
            <person name="Palmer J.M."/>
        </authorList>
    </citation>
    <scope>NUCLEOTIDE SEQUENCE [LARGE SCALE GENOMIC DNA]</scope>
    <source>
        <strain evidence="4 5">DSM 7382</strain>
    </source>
</reference>
<proteinExistence type="inferred from homology"/>
<feature type="compositionally biased region" description="Pro residues" evidence="2">
    <location>
        <begin position="61"/>
        <end position="76"/>
    </location>
</feature>
<evidence type="ECO:0000313" key="4">
    <source>
        <dbReference type="EMBL" id="KAK7680653.1"/>
    </source>
</evidence>
<evidence type="ECO:0000259" key="3">
    <source>
        <dbReference type="Pfam" id="PF10058"/>
    </source>
</evidence>
<keyword evidence="5" id="KW-1185">Reference proteome</keyword>
<accession>A0AAW0FHR0</accession>
<dbReference type="Pfam" id="PF10058">
    <property type="entry name" value="Zn_ribbon_10"/>
    <property type="match status" value="1"/>
</dbReference>
<keyword evidence="1" id="KW-0862">Zinc</keyword>
<dbReference type="Proteomes" id="UP001385951">
    <property type="component" value="Unassembled WGS sequence"/>
</dbReference>
<comment type="similarity">
    <text evidence="1">Belongs to the lunapark family.</text>
</comment>
<name>A0AAW0FHR0_9APHY</name>
<dbReference type="GO" id="GO:1903373">
    <property type="term" value="P:positive regulation of endoplasmic reticulum tubular network organization"/>
    <property type="evidence" value="ECO:0007669"/>
    <property type="project" value="UniProtKB-UniRule"/>
</dbReference>
<organism evidence="4 5">
    <name type="scientific">Cerrena zonata</name>
    <dbReference type="NCBI Taxonomy" id="2478898"/>
    <lineage>
        <taxon>Eukaryota</taxon>
        <taxon>Fungi</taxon>
        <taxon>Dikarya</taxon>
        <taxon>Basidiomycota</taxon>
        <taxon>Agaricomycotina</taxon>
        <taxon>Agaricomycetes</taxon>
        <taxon>Polyporales</taxon>
        <taxon>Cerrenaceae</taxon>
        <taxon>Cerrena</taxon>
    </lineage>
</organism>
<feature type="region of interest" description="Disordered" evidence="2">
    <location>
        <begin position="211"/>
        <end position="235"/>
    </location>
</feature>
<dbReference type="GO" id="GO:0071788">
    <property type="term" value="P:endoplasmic reticulum tubular network maintenance"/>
    <property type="evidence" value="ECO:0007669"/>
    <property type="project" value="UniProtKB-UniRule"/>
</dbReference>
<feature type="compositionally biased region" description="Basic and acidic residues" evidence="2">
    <location>
        <begin position="220"/>
        <end position="235"/>
    </location>
</feature>